<protein>
    <submittedName>
        <fullName evidence="3">Histidine kinase</fullName>
    </submittedName>
</protein>
<proteinExistence type="predicted"/>
<dbReference type="RefSeq" id="WP_313983826.1">
    <property type="nucleotide sequence ID" value="NZ_JASJOS010000012.1"/>
</dbReference>
<feature type="transmembrane region" description="Helical" evidence="1">
    <location>
        <begin position="68"/>
        <end position="90"/>
    </location>
</feature>
<keyword evidence="1" id="KW-0472">Membrane</keyword>
<accession>A0AAE3QUE2</accession>
<evidence type="ECO:0000313" key="3">
    <source>
        <dbReference type="EMBL" id="MDJ1483650.1"/>
    </source>
</evidence>
<feature type="transmembrane region" description="Helical" evidence="1">
    <location>
        <begin position="111"/>
        <end position="133"/>
    </location>
</feature>
<comment type="caution">
    <text evidence="3">The sequence shown here is derived from an EMBL/GenBank/DDBJ whole genome shotgun (WGS) entry which is preliminary data.</text>
</comment>
<dbReference type="InterPro" id="IPR010559">
    <property type="entry name" value="Sig_transdc_His_kin_internal"/>
</dbReference>
<dbReference type="Pfam" id="PF06580">
    <property type="entry name" value="His_kinase"/>
    <property type="match status" value="1"/>
</dbReference>
<dbReference type="EMBL" id="JASJOS010000012">
    <property type="protein sequence ID" value="MDJ1483650.1"/>
    <property type="molecule type" value="Genomic_DNA"/>
</dbReference>
<gene>
    <name evidence="3" type="ORF">QNI16_24340</name>
</gene>
<keyword evidence="1" id="KW-1133">Transmembrane helix</keyword>
<feature type="transmembrane region" description="Helical" evidence="1">
    <location>
        <begin position="42"/>
        <end position="62"/>
    </location>
</feature>
<feature type="domain" description="Signal transduction histidine kinase internal region" evidence="2">
    <location>
        <begin position="190"/>
        <end position="270"/>
    </location>
</feature>
<name>A0AAE3QUE2_9BACT</name>
<sequence>MNSRLKHIISKLPFRRLPKHQQNATVHNTIPVTQKEGLRWHVLLMPMVFIPLVSYWLVGPAYFSDGKIFLQASLLNYFLTGCCVLTLDTLTQKVIRQYPGLDQSAARAGRTFLVFFLVTPSYLVVGIFIYSYFHLFGFQHTPGLTTRILLYNVGFNILSVGIDETVYSLRKWRENALEREELEKVTLQSQYESLKHQVNPHFLFNSLNSLSSLIADEPQQAEHFVDEMAKVYRYLLQTNNGQEGNGELTTLATELDFIESYFHLLKTRYRAGIELQIEIDKEYMTYRLPPLALQMLVENAVKHNVISNRKPLLLELFIQQDQAATNLLIRNNLQRKIGATIHLPDSNRDTSNGVGLTNITAKYRLLNRNKAGAGKPGITEPAILCDDHYFTVVLPLFLP</sequence>
<dbReference type="GO" id="GO:0000155">
    <property type="term" value="F:phosphorelay sensor kinase activity"/>
    <property type="evidence" value="ECO:0007669"/>
    <property type="project" value="InterPro"/>
</dbReference>
<keyword evidence="3" id="KW-0418">Kinase</keyword>
<dbReference type="PANTHER" id="PTHR34220:SF7">
    <property type="entry name" value="SENSOR HISTIDINE KINASE YPDA"/>
    <property type="match status" value="1"/>
</dbReference>
<reference evidence="3" key="1">
    <citation type="submission" date="2023-05" db="EMBL/GenBank/DDBJ databases">
        <authorList>
            <person name="Zhang X."/>
        </authorList>
    </citation>
    <scope>NUCLEOTIDE SEQUENCE</scope>
    <source>
        <strain evidence="3">YF14B1</strain>
    </source>
</reference>
<evidence type="ECO:0000256" key="1">
    <source>
        <dbReference type="SAM" id="Phobius"/>
    </source>
</evidence>
<dbReference type="GO" id="GO:0016020">
    <property type="term" value="C:membrane"/>
    <property type="evidence" value="ECO:0007669"/>
    <property type="project" value="InterPro"/>
</dbReference>
<dbReference type="Proteomes" id="UP001241110">
    <property type="component" value="Unassembled WGS sequence"/>
</dbReference>
<dbReference type="AlphaFoldDB" id="A0AAE3QUE2"/>
<dbReference type="InterPro" id="IPR050640">
    <property type="entry name" value="Bact_2-comp_sensor_kinase"/>
</dbReference>
<keyword evidence="3" id="KW-0808">Transferase</keyword>
<evidence type="ECO:0000259" key="2">
    <source>
        <dbReference type="Pfam" id="PF06580"/>
    </source>
</evidence>
<dbReference type="PANTHER" id="PTHR34220">
    <property type="entry name" value="SENSOR HISTIDINE KINASE YPDA"/>
    <property type="match status" value="1"/>
</dbReference>
<keyword evidence="1" id="KW-0812">Transmembrane</keyword>
<evidence type="ECO:0000313" key="4">
    <source>
        <dbReference type="Proteomes" id="UP001241110"/>
    </source>
</evidence>
<organism evidence="3 4">
    <name type="scientific">Xanthocytophaga flava</name>
    <dbReference type="NCBI Taxonomy" id="3048013"/>
    <lineage>
        <taxon>Bacteria</taxon>
        <taxon>Pseudomonadati</taxon>
        <taxon>Bacteroidota</taxon>
        <taxon>Cytophagia</taxon>
        <taxon>Cytophagales</taxon>
        <taxon>Rhodocytophagaceae</taxon>
        <taxon>Xanthocytophaga</taxon>
    </lineage>
</organism>